<evidence type="ECO:0000313" key="2">
    <source>
        <dbReference type="EMBL" id="JAE00687.1"/>
    </source>
</evidence>
<keyword evidence="1" id="KW-1133">Transmembrane helix</keyword>
<reference evidence="2" key="1">
    <citation type="submission" date="2014-09" db="EMBL/GenBank/DDBJ databases">
        <authorList>
            <person name="Magalhaes I.L.F."/>
            <person name="Oliveira U."/>
            <person name="Santos F.R."/>
            <person name="Vidigal T.H.D.A."/>
            <person name="Brescovit A.D."/>
            <person name="Santos A.J."/>
        </authorList>
    </citation>
    <scope>NUCLEOTIDE SEQUENCE</scope>
    <source>
        <tissue evidence="2">Shoot tissue taken approximately 20 cm above the soil surface</tissue>
    </source>
</reference>
<protein>
    <submittedName>
        <fullName evidence="2">CHR910</fullName>
    </submittedName>
</protein>
<accession>A0A0A9EKS1</accession>
<keyword evidence="1" id="KW-0472">Membrane</keyword>
<reference evidence="2" key="2">
    <citation type="journal article" date="2015" name="Data Brief">
        <title>Shoot transcriptome of the giant reed, Arundo donax.</title>
        <authorList>
            <person name="Barrero R.A."/>
            <person name="Guerrero F.D."/>
            <person name="Moolhuijzen P."/>
            <person name="Goolsby J.A."/>
            <person name="Tidwell J."/>
            <person name="Bellgard S.E."/>
            <person name="Bellgard M.I."/>
        </authorList>
    </citation>
    <scope>NUCLEOTIDE SEQUENCE</scope>
    <source>
        <tissue evidence="2">Shoot tissue taken approximately 20 cm above the soil surface</tissue>
    </source>
</reference>
<dbReference type="AlphaFoldDB" id="A0A0A9EKS1"/>
<keyword evidence="1" id="KW-0812">Transmembrane</keyword>
<evidence type="ECO:0000256" key="1">
    <source>
        <dbReference type="SAM" id="Phobius"/>
    </source>
</evidence>
<feature type="transmembrane region" description="Helical" evidence="1">
    <location>
        <begin position="12"/>
        <end position="33"/>
    </location>
</feature>
<dbReference type="EMBL" id="GBRH01197209">
    <property type="protein sequence ID" value="JAE00687.1"/>
    <property type="molecule type" value="Transcribed_RNA"/>
</dbReference>
<name>A0A0A9EKS1_ARUDO</name>
<sequence>MRAPIKLQLSIELTRCILYTVAFINYYIVPLYFA</sequence>
<organism evidence="2">
    <name type="scientific">Arundo donax</name>
    <name type="common">Giant reed</name>
    <name type="synonym">Donax arundinaceus</name>
    <dbReference type="NCBI Taxonomy" id="35708"/>
    <lineage>
        <taxon>Eukaryota</taxon>
        <taxon>Viridiplantae</taxon>
        <taxon>Streptophyta</taxon>
        <taxon>Embryophyta</taxon>
        <taxon>Tracheophyta</taxon>
        <taxon>Spermatophyta</taxon>
        <taxon>Magnoliopsida</taxon>
        <taxon>Liliopsida</taxon>
        <taxon>Poales</taxon>
        <taxon>Poaceae</taxon>
        <taxon>PACMAD clade</taxon>
        <taxon>Arundinoideae</taxon>
        <taxon>Arundineae</taxon>
        <taxon>Arundo</taxon>
    </lineage>
</organism>
<proteinExistence type="predicted"/>